<dbReference type="Proteomes" id="UP001139369">
    <property type="component" value="Unassembled WGS sequence"/>
</dbReference>
<gene>
    <name evidence="1" type="ORF">MC378_11160</name>
</gene>
<accession>A0A9X1VUD3</accession>
<sequence length="128" mass="14355">MIKNIFIGILLGSLIGVFITSVFMPEEVKMTELFFTKITATSIITGIFCSIYAFLSHSKLQTFLISIIIGAITFYAKYIITGHDFDPLTMGLFVGAMLGGAFAVIKKVTHSIKIYNRLKRLRRNGFYN</sequence>
<protein>
    <submittedName>
        <fullName evidence="1">Uncharacterized protein</fullName>
    </submittedName>
</protein>
<dbReference type="EMBL" id="JAKQYM010000008">
    <property type="protein sequence ID" value="MCI2229726.1"/>
    <property type="molecule type" value="Genomic_DNA"/>
</dbReference>
<evidence type="ECO:0000313" key="2">
    <source>
        <dbReference type="Proteomes" id="UP001139369"/>
    </source>
</evidence>
<name>A0A9X1VUD3_9FLAO</name>
<proteinExistence type="predicted"/>
<keyword evidence="2" id="KW-1185">Reference proteome</keyword>
<comment type="caution">
    <text evidence="1">The sequence shown here is derived from an EMBL/GenBank/DDBJ whole genome shotgun (WGS) entry which is preliminary data.</text>
</comment>
<dbReference type="AlphaFoldDB" id="A0A9X1VUD3"/>
<evidence type="ECO:0000313" key="1">
    <source>
        <dbReference type="EMBL" id="MCI2229726.1"/>
    </source>
</evidence>
<reference evidence="1" key="1">
    <citation type="submission" date="2022-02" db="EMBL/GenBank/DDBJ databases">
        <title>Polaribacter sp. MSW13, isolated from seawater.</title>
        <authorList>
            <person name="Kristyanto S."/>
            <person name="Jung J."/>
            <person name="Jeon C.O."/>
        </authorList>
    </citation>
    <scope>NUCLEOTIDE SEQUENCE</scope>
    <source>
        <strain evidence="1">MSW13</strain>
    </source>
</reference>
<organism evidence="1 2">
    <name type="scientific">Polaribacter marinus</name>
    <dbReference type="NCBI Taxonomy" id="2916838"/>
    <lineage>
        <taxon>Bacteria</taxon>
        <taxon>Pseudomonadati</taxon>
        <taxon>Bacteroidota</taxon>
        <taxon>Flavobacteriia</taxon>
        <taxon>Flavobacteriales</taxon>
        <taxon>Flavobacteriaceae</taxon>
    </lineage>
</organism>
<dbReference type="RefSeq" id="WP_242178852.1">
    <property type="nucleotide sequence ID" value="NZ_JAKQYM010000008.1"/>
</dbReference>